<gene>
    <name evidence="2" type="ORF">RSO01_56210</name>
</gene>
<dbReference type="GO" id="GO:0016853">
    <property type="term" value="F:isomerase activity"/>
    <property type="evidence" value="ECO:0007669"/>
    <property type="project" value="UniProtKB-KW"/>
</dbReference>
<protein>
    <submittedName>
        <fullName evidence="2">Ketosteroid isomerase</fullName>
    </submittedName>
</protein>
<organism evidence="2 3">
    <name type="scientific">Reyranella soli</name>
    <dbReference type="NCBI Taxonomy" id="1230389"/>
    <lineage>
        <taxon>Bacteria</taxon>
        <taxon>Pseudomonadati</taxon>
        <taxon>Pseudomonadota</taxon>
        <taxon>Alphaproteobacteria</taxon>
        <taxon>Hyphomicrobiales</taxon>
        <taxon>Reyranellaceae</taxon>
        <taxon>Reyranella</taxon>
    </lineage>
</organism>
<comment type="caution">
    <text evidence="2">The sequence shown here is derived from an EMBL/GenBank/DDBJ whole genome shotgun (WGS) entry which is preliminary data.</text>
</comment>
<proteinExistence type="predicted"/>
<feature type="domain" description="SnoaL-like" evidence="1">
    <location>
        <begin position="21"/>
        <end position="121"/>
    </location>
</feature>
<evidence type="ECO:0000313" key="3">
    <source>
        <dbReference type="Proteomes" id="UP000321058"/>
    </source>
</evidence>
<sequence length="136" mass="15374">MPDVTAANSDIATPELMKAISAAFNSRDVDRIVSHFTDDATFWLARGPEPVGRTLKGKETIRKTLAARFKVIPDMRWDHKEYIYAGNRAISVWTVKGKGADGEDLNYQGCDIYTFRGGKICAKDTYWKIVEQKDRL</sequence>
<evidence type="ECO:0000313" key="2">
    <source>
        <dbReference type="EMBL" id="GEP58455.1"/>
    </source>
</evidence>
<dbReference type="SUPFAM" id="SSF54427">
    <property type="entry name" value="NTF2-like"/>
    <property type="match status" value="1"/>
</dbReference>
<dbReference type="EMBL" id="BKAJ01000100">
    <property type="protein sequence ID" value="GEP58455.1"/>
    <property type="molecule type" value="Genomic_DNA"/>
</dbReference>
<dbReference type="Pfam" id="PF12680">
    <property type="entry name" value="SnoaL_2"/>
    <property type="match status" value="1"/>
</dbReference>
<dbReference type="InterPro" id="IPR032710">
    <property type="entry name" value="NTF2-like_dom_sf"/>
</dbReference>
<accession>A0A512NHR9</accession>
<dbReference type="Gene3D" id="3.10.450.50">
    <property type="match status" value="1"/>
</dbReference>
<name>A0A512NHR9_9HYPH</name>
<dbReference type="RefSeq" id="WP_147153701.1">
    <property type="nucleotide sequence ID" value="NZ_BKAJ01000100.1"/>
</dbReference>
<keyword evidence="2" id="KW-0413">Isomerase</keyword>
<dbReference type="OrthoDB" id="9800684at2"/>
<dbReference type="Proteomes" id="UP000321058">
    <property type="component" value="Unassembled WGS sequence"/>
</dbReference>
<evidence type="ECO:0000259" key="1">
    <source>
        <dbReference type="Pfam" id="PF12680"/>
    </source>
</evidence>
<dbReference type="InterPro" id="IPR037401">
    <property type="entry name" value="SnoaL-like"/>
</dbReference>
<dbReference type="AlphaFoldDB" id="A0A512NHR9"/>
<reference evidence="2 3" key="1">
    <citation type="submission" date="2019-07" db="EMBL/GenBank/DDBJ databases">
        <title>Whole genome shotgun sequence of Reyranella soli NBRC 108950.</title>
        <authorList>
            <person name="Hosoyama A."/>
            <person name="Uohara A."/>
            <person name="Ohji S."/>
            <person name="Ichikawa N."/>
        </authorList>
    </citation>
    <scope>NUCLEOTIDE SEQUENCE [LARGE SCALE GENOMIC DNA]</scope>
    <source>
        <strain evidence="2 3">NBRC 108950</strain>
    </source>
</reference>
<keyword evidence="3" id="KW-1185">Reference proteome</keyword>